<dbReference type="Pfam" id="PF12146">
    <property type="entry name" value="Hydrolase_4"/>
    <property type="match status" value="1"/>
</dbReference>
<feature type="domain" description="Serine aminopeptidase S33" evidence="1">
    <location>
        <begin position="49"/>
        <end position="135"/>
    </location>
</feature>
<dbReference type="GO" id="GO:0016787">
    <property type="term" value="F:hydrolase activity"/>
    <property type="evidence" value="ECO:0007669"/>
    <property type="project" value="UniProtKB-KW"/>
</dbReference>
<dbReference type="RefSeq" id="WP_338364497.1">
    <property type="nucleotide sequence ID" value="NZ_CAWVOK010000026.1"/>
</dbReference>
<organism evidence="2 3">
    <name type="scientific">Candidatus Xenohaliotis californiensis</name>
    <dbReference type="NCBI Taxonomy" id="84677"/>
    <lineage>
        <taxon>Bacteria</taxon>
        <taxon>Pseudomonadati</taxon>
        <taxon>Pseudomonadota</taxon>
        <taxon>Alphaproteobacteria</taxon>
        <taxon>Rickettsiales</taxon>
        <taxon>Anaplasmataceae</taxon>
        <taxon>Candidatus Xenohaliotis</taxon>
    </lineage>
</organism>
<sequence length="231" mass="25942">MVEVLFNGPAGRIEGVYHKSPSPNAPVALVLHPHPTYGGTMNNKIVYYLYKTFALNNFSVLRINFRGVGKSTGEFSKGAEGLNDAAAAMDWLQSRYNGNMIYWIAGVSYGAWIAMQLLMRRPEIVNFVSVSPPIGLYDFSFLSPCPTTGLIIQGDNDNIVKEENVSSLISQIKAQKSNLIDYYVLHGANHFFDKETDDIIKLLDEYIKKQMHIFNTTGGIKTDKKRRRLKV</sequence>
<protein>
    <submittedName>
        <fullName evidence="2">Alpha/beta hydrolase</fullName>
    </submittedName>
</protein>
<evidence type="ECO:0000259" key="1">
    <source>
        <dbReference type="Pfam" id="PF12146"/>
    </source>
</evidence>
<dbReference type="Gene3D" id="3.40.50.1820">
    <property type="entry name" value="alpha/beta hydrolase"/>
    <property type="match status" value="1"/>
</dbReference>
<gene>
    <name evidence="2" type="ORF">CAXC1_330118</name>
</gene>
<proteinExistence type="predicted"/>
<dbReference type="PANTHER" id="PTHR42103">
    <property type="entry name" value="ALPHA/BETA-HYDROLASES SUPERFAMILY PROTEIN"/>
    <property type="match status" value="1"/>
</dbReference>
<dbReference type="PANTHER" id="PTHR42103:SF2">
    <property type="entry name" value="AB HYDROLASE-1 DOMAIN-CONTAINING PROTEIN"/>
    <property type="match status" value="1"/>
</dbReference>
<evidence type="ECO:0000313" key="3">
    <source>
        <dbReference type="Proteomes" id="UP001314181"/>
    </source>
</evidence>
<name>A0ABP0EWW4_9RICK</name>
<dbReference type="SUPFAM" id="SSF53474">
    <property type="entry name" value="alpha/beta-Hydrolases"/>
    <property type="match status" value="1"/>
</dbReference>
<comment type="caution">
    <text evidence="2">The sequence shown here is derived from an EMBL/GenBank/DDBJ whole genome shotgun (WGS) entry which is preliminary data.</text>
</comment>
<accession>A0ABP0EWW4</accession>
<reference evidence="2 3" key="1">
    <citation type="submission" date="2024-01" db="EMBL/GenBank/DDBJ databases">
        <authorList>
            <person name="Kunselman E."/>
        </authorList>
    </citation>
    <scope>NUCLEOTIDE SEQUENCE [LARGE SCALE GENOMIC DNA]</scope>
    <source>
        <strain evidence="2">2 abalone samples</strain>
    </source>
</reference>
<dbReference type="InterPro" id="IPR022742">
    <property type="entry name" value="Hydrolase_4"/>
</dbReference>
<keyword evidence="3" id="KW-1185">Reference proteome</keyword>
<dbReference type="Proteomes" id="UP001314181">
    <property type="component" value="Unassembled WGS sequence"/>
</dbReference>
<evidence type="ECO:0000313" key="2">
    <source>
        <dbReference type="EMBL" id="CAK8163358.1"/>
    </source>
</evidence>
<keyword evidence="2" id="KW-0378">Hydrolase</keyword>
<dbReference type="InterPro" id="IPR029058">
    <property type="entry name" value="AB_hydrolase_fold"/>
</dbReference>
<dbReference type="EMBL" id="CAWVOK010000026">
    <property type="protein sequence ID" value="CAK8163358.1"/>
    <property type="molecule type" value="Genomic_DNA"/>
</dbReference>